<feature type="region of interest" description="Disordered" evidence="1">
    <location>
        <begin position="196"/>
        <end position="221"/>
    </location>
</feature>
<dbReference type="AlphaFoldDB" id="A0A1G6Q290"/>
<dbReference type="Proteomes" id="UP000199494">
    <property type="component" value="Unassembled WGS sequence"/>
</dbReference>
<reference evidence="2 3" key="1">
    <citation type="submission" date="2016-10" db="EMBL/GenBank/DDBJ databases">
        <authorList>
            <person name="de Groot N.N."/>
        </authorList>
    </citation>
    <scope>NUCLEOTIDE SEQUENCE [LARGE SCALE GENOMIC DNA]</scope>
    <source>
        <strain evidence="2 3">CGMCC 4.5506</strain>
    </source>
</reference>
<evidence type="ECO:0000313" key="3">
    <source>
        <dbReference type="Proteomes" id="UP000199494"/>
    </source>
</evidence>
<name>A0A1G6Q290_9PSEU</name>
<evidence type="ECO:0000313" key="2">
    <source>
        <dbReference type="EMBL" id="SDC86560.1"/>
    </source>
</evidence>
<dbReference type="EMBL" id="FMZE01000004">
    <property type="protein sequence ID" value="SDC86560.1"/>
    <property type="molecule type" value="Genomic_DNA"/>
</dbReference>
<organism evidence="2 3">
    <name type="scientific">Prauserella marina</name>
    <dbReference type="NCBI Taxonomy" id="530584"/>
    <lineage>
        <taxon>Bacteria</taxon>
        <taxon>Bacillati</taxon>
        <taxon>Actinomycetota</taxon>
        <taxon>Actinomycetes</taxon>
        <taxon>Pseudonocardiales</taxon>
        <taxon>Pseudonocardiaceae</taxon>
        <taxon>Prauserella</taxon>
    </lineage>
</organism>
<protein>
    <submittedName>
        <fullName evidence="2">Uncharacterized protein</fullName>
    </submittedName>
</protein>
<keyword evidence="3" id="KW-1185">Reference proteome</keyword>
<accession>A0A1G6Q290</accession>
<sequence>MERSSVRSRVPRMTSSESTILIVSVTGSTGTAATAPALSSETTAVKVAVGVNGRDASCTSTRSVGSGELAVRADRIDSMRSPPPASTFTSASLTSASAAEYAATLCGGPATTTRSTQPERNKPRTACDNSGSPRNRVSAPEWCRSRLPRGTSAMTFRVTRPPRFPEPRRVAPRPCLRRCPRRVPTRLPEFAAPWPASASHLRKGRGPFHVARGRAPLRPPC</sequence>
<evidence type="ECO:0000256" key="1">
    <source>
        <dbReference type="SAM" id="MobiDB-lite"/>
    </source>
</evidence>
<feature type="region of interest" description="Disordered" evidence="1">
    <location>
        <begin position="109"/>
        <end position="139"/>
    </location>
</feature>
<dbReference type="STRING" id="530584.SAMN05421630_104197"/>
<gene>
    <name evidence="2" type="ORF">SAMN05421630_104197</name>
</gene>
<proteinExistence type="predicted"/>